<keyword evidence="2 5" id="KW-0540">Nuclease</keyword>
<evidence type="ECO:0000313" key="10">
    <source>
        <dbReference type="Proteomes" id="UP000715095"/>
    </source>
</evidence>
<dbReference type="NCBIfam" id="TIGR00237">
    <property type="entry name" value="xseA"/>
    <property type="match status" value="1"/>
</dbReference>
<comment type="subunit">
    <text evidence="5">Heterooligomer composed of large and small subunits.</text>
</comment>
<keyword evidence="3 5" id="KW-0378">Hydrolase</keyword>
<dbReference type="InterPro" id="IPR020579">
    <property type="entry name" value="Exonuc_VII_lsu_C"/>
</dbReference>
<evidence type="ECO:0000259" key="7">
    <source>
        <dbReference type="Pfam" id="PF02601"/>
    </source>
</evidence>
<keyword evidence="10" id="KW-1185">Reference proteome</keyword>
<sequence length="666" mass="71737">MTRPPFDDIPFPTDDPALCREAEASAARRSSGVAGAVPALSAKGAQGDLSGRAAKNEPRPRASGVRSETAPAPAASRAAPARDYFGSISTSRPERDRARPVPVAAPRNTPRSVSSAAPKSVPRFDAARFAAAYRRGDVLERDVRPAGEPALQATAPELSATLPAEETPVAVSAVLKYVDEAVRGFFTHCWIVGEVAQVTRSRLGHCYFSLKDEKGLLSCVLWRTRLAAAGMPQEGDRIEVRGELQVYGPNGRLQLSVDAWREAGRGALWAAFLALKAKLEAEGLFDAAKKRPLPVFPKRIAIVTSETAAARRDVEQTLERRMPWVERVLVHAAVQGAQAPASLVEALRRADGIGADVILLVRGGGAYEDLAAFNDETLARTLRDLKTPVVSGVGHETDFTIADFAADVRASTPTAAAEMVGRDGSYWFARLSKARETIERTIERELRTAEERFDRVDAVFPTGEGLLRTFDEKRLEAAARFARSFDLALAQKAQRVRTAGRMFQVPEAFFGGYDGRLALAASRLTCAFDEKLALGRREIEREKGRLDDMVFGRLARDGERLARAARLAPNPMPALERAERTVAVLKRTLEALDPDRPLRAGYARISTAAGVVGTAAAIAPGEVLRIDFADGALLARAQTRVPEAKRSSGSRTGASGSSETALDTNG</sequence>
<feature type="compositionally biased region" description="Low complexity" evidence="6">
    <location>
        <begin position="24"/>
        <end position="37"/>
    </location>
</feature>
<dbReference type="Proteomes" id="UP000715095">
    <property type="component" value="Unassembled WGS sequence"/>
</dbReference>
<evidence type="ECO:0000256" key="3">
    <source>
        <dbReference type="ARBA" id="ARBA00022801"/>
    </source>
</evidence>
<name>A0ABS2DVQ8_9BURK</name>
<feature type="region of interest" description="Disordered" evidence="6">
    <location>
        <begin position="22"/>
        <end position="118"/>
    </location>
</feature>
<dbReference type="CDD" id="cd04489">
    <property type="entry name" value="ExoVII_LU_OBF"/>
    <property type="match status" value="1"/>
</dbReference>
<comment type="catalytic activity">
    <reaction evidence="5">
        <text>Exonucleolytic cleavage in either 5'- to 3'- or 3'- to 5'-direction to yield nucleoside 5'-phosphates.</text>
        <dbReference type="EC" id="3.1.11.6"/>
    </reaction>
</comment>
<reference evidence="9 10" key="1">
    <citation type="journal article" date="2021" name="Sci. Rep.">
        <title>The distribution of antibiotic resistance genes in chicken gut microbiota commensals.</title>
        <authorList>
            <person name="Juricova H."/>
            <person name="Matiasovicova J."/>
            <person name="Kubasova T."/>
            <person name="Cejkova D."/>
            <person name="Rychlik I."/>
        </authorList>
    </citation>
    <scope>NUCLEOTIDE SEQUENCE [LARGE SCALE GENOMIC DNA]</scope>
    <source>
        <strain evidence="9 10">An829</strain>
    </source>
</reference>
<dbReference type="Pfam" id="PF13742">
    <property type="entry name" value="tRNA_anti_2"/>
    <property type="match status" value="1"/>
</dbReference>
<dbReference type="EC" id="3.1.11.6" evidence="5"/>
<protein>
    <recommendedName>
        <fullName evidence="5">Exodeoxyribonuclease 7 large subunit</fullName>
        <ecNumber evidence="5">3.1.11.6</ecNumber>
    </recommendedName>
    <alternativeName>
        <fullName evidence="5">Exodeoxyribonuclease VII large subunit</fullName>
        <shortName evidence="5">Exonuclease VII large subunit</shortName>
    </alternativeName>
</protein>
<accession>A0ABS2DVQ8</accession>
<feature type="domain" description="Exonuclease VII large subunit C-terminal" evidence="7">
    <location>
        <begin position="284"/>
        <end position="635"/>
    </location>
</feature>
<proteinExistence type="inferred from homology"/>
<evidence type="ECO:0000256" key="6">
    <source>
        <dbReference type="SAM" id="MobiDB-lite"/>
    </source>
</evidence>
<evidence type="ECO:0000313" key="9">
    <source>
        <dbReference type="EMBL" id="MBM6704815.1"/>
    </source>
</evidence>
<comment type="subcellular location">
    <subcellularLocation>
        <location evidence="5">Cytoplasm</location>
    </subcellularLocation>
</comment>
<dbReference type="PANTHER" id="PTHR30008">
    <property type="entry name" value="EXODEOXYRIBONUCLEASE 7 LARGE SUBUNIT"/>
    <property type="match status" value="1"/>
</dbReference>
<dbReference type="Pfam" id="PF02601">
    <property type="entry name" value="Exonuc_VII_L"/>
    <property type="match status" value="1"/>
</dbReference>
<evidence type="ECO:0000256" key="4">
    <source>
        <dbReference type="ARBA" id="ARBA00022839"/>
    </source>
</evidence>
<dbReference type="RefSeq" id="WP_205104165.1">
    <property type="nucleotide sequence ID" value="NZ_JACJJC010000021.1"/>
</dbReference>
<dbReference type="GO" id="GO:0008855">
    <property type="term" value="F:exodeoxyribonuclease VII activity"/>
    <property type="evidence" value="ECO:0007669"/>
    <property type="project" value="UniProtKB-EC"/>
</dbReference>
<dbReference type="InterPro" id="IPR025824">
    <property type="entry name" value="OB-fold_nuc-bd_dom"/>
</dbReference>
<comment type="function">
    <text evidence="5">Bidirectionally degrades single-stranded DNA into large acid-insoluble oligonucleotides, which are then degraded further into small acid-soluble oligonucleotides.</text>
</comment>
<evidence type="ECO:0000256" key="1">
    <source>
        <dbReference type="ARBA" id="ARBA00022490"/>
    </source>
</evidence>
<feature type="compositionally biased region" description="Low complexity" evidence="6">
    <location>
        <begin position="647"/>
        <end position="666"/>
    </location>
</feature>
<dbReference type="PANTHER" id="PTHR30008:SF0">
    <property type="entry name" value="EXODEOXYRIBONUCLEASE 7 LARGE SUBUNIT"/>
    <property type="match status" value="1"/>
</dbReference>
<dbReference type="InterPro" id="IPR003753">
    <property type="entry name" value="Exonuc_VII_L"/>
</dbReference>
<comment type="similarity">
    <text evidence="5">Belongs to the XseA family.</text>
</comment>
<evidence type="ECO:0000256" key="5">
    <source>
        <dbReference type="HAMAP-Rule" id="MF_00378"/>
    </source>
</evidence>
<feature type="compositionally biased region" description="Low complexity" evidence="6">
    <location>
        <begin position="70"/>
        <end position="82"/>
    </location>
</feature>
<evidence type="ECO:0000259" key="8">
    <source>
        <dbReference type="Pfam" id="PF13742"/>
    </source>
</evidence>
<feature type="region of interest" description="Disordered" evidence="6">
    <location>
        <begin position="639"/>
        <end position="666"/>
    </location>
</feature>
<feature type="domain" description="OB-fold nucleic acid binding" evidence="8">
    <location>
        <begin position="170"/>
        <end position="258"/>
    </location>
</feature>
<keyword evidence="4 5" id="KW-0269">Exonuclease</keyword>
<gene>
    <name evidence="5 9" type="primary">xseA</name>
    <name evidence="9" type="ORF">H6A60_10005</name>
</gene>
<dbReference type="HAMAP" id="MF_00378">
    <property type="entry name" value="Exonuc_7_L"/>
    <property type="match status" value="1"/>
</dbReference>
<evidence type="ECO:0000256" key="2">
    <source>
        <dbReference type="ARBA" id="ARBA00022722"/>
    </source>
</evidence>
<dbReference type="EMBL" id="JACJJC010000021">
    <property type="protein sequence ID" value="MBM6704815.1"/>
    <property type="molecule type" value="Genomic_DNA"/>
</dbReference>
<organism evidence="9 10">
    <name type="scientific">Sutterella massiliensis</name>
    <dbReference type="NCBI Taxonomy" id="1816689"/>
    <lineage>
        <taxon>Bacteria</taxon>
        <taxon>Pseudomonadati</taxon>
        <taxon>Pseudomonadota</taxon>
        <taxon>Betaproteobacteria</taxon>
        <taxon>Burkholderiales</taxon>
        <taxon>Sutterellaceae</taxon>
        <taxon>Sutterella</taxon>
    </lineage>
</organism>
<comment type="caution">
    <text evidence="9">The sequence shown here is derived from an EMBL/GenBank/DDBJ whole genome shotgun (WGS) entry which is preliminary data.</text>
</comment>
<keyword evidence="1 5" id="KW-0963">Cytoplasm</keyword>